<comment type="caution">
    <text evidence="2">The sequence shown here is derived from an EMBL/GenBank/DDBJ whole genome shotgun (WGS) entry which is preliminary data.</text>
</comment>
<sequence length="100" mass="11467">MKETQTAVKERRESIVPKNYKSAVRQWERKPASPGYRPTFSNDPPCASAPSPPSPSSFRIGIRNGKWLAVHHAQLKKKEGRRKFSRFDCPRVVEKDSFVI</sequence>
<proteinExistence type="predicted"/>
<evidence type="ECO:0000313" key="3">
    <source>
        <dbReference type="Proteomes" id="UP001054945"/>
    </source>
</evidence>
<protein>
    <submittedName>
        <fullName evidence="2">Uncharacterized protein</fullName>
    </submittedName>
</protein>
<evidence type="ECO:0000313" key="2">
    <source>
        <dbReference type="EMBL" id="GIY72605.1"/>
    </source>
</evidence>
<feature type="region of interest" description="Disordered" evidence="1">
    <location>
        <begin position="22"/>
        <end position="58"/>
    </location>
</feature>
<gene>
    <name evidence="2" type="ORF">CEXT_35071</name>
</gene>
<name>A0AAV4VRS4_CAEEX</name>
<keyword evidence="3" id="KW-1185">Reference proteome</keyword>
<dbReference type="EMBL" id="BPLR01014971">
    <property type="protein sequence ID" value="GIY72605.1"/>
    <property type="molecule type" value="Genomic_DNA"/>
</dbReference>
<organism evidence="2 3">
    <name type="scientific">Caerostris extrusa</name>
    <name type="common">Bark spider</name>
    <name type="synonym">Caerostris bankana</name>
    <dbReference type="NCBI Taxonomy" id="172846"/>
    <lineage>
        <taxon>Eukaryota</taxon>
        <taxon>Metazoa</taxon>
        <taxon>Ecdysozoa</taxon>
        <taxon>Arthropoda</taxon>
        <taxon>Chelicerata</taxon>
        <taxon>Arachnida</taxon>
        <taxon>Araneae</taxon>
        <taxon>Araneomorphae</taxon>
        <taxon>Entelegynae</taxon>
        <taxon>Araneoidea</taxon>
        <taxon>Araneidae</taxon>
        <taxon>Caerostris</taxon>
    </lineage>
</organism>
<dbReference type="AlphaFoldDB" id="A0AAV4VRS4"/>
<dbReference type="Proteomes" id="UP001054945">
    <property type="component" value="Unassembled WGS sequence"/>
</dbReference>
<reference evidence="2 3" key="1">
    <citation type="submission" date="2021-06" db="EMBL/GenBank/DDBJ databases">
        <title>Caerostris extrusa draft genome.</title>
        <authorList>
            <person name="Kono N."/>
            <person name="Arakawa K."/>
        </authorList>
    </citation>
    <scope>NUCLEOTIDE SEQUENCE [LARGE SCALE GENOMIC DNA]</scope>
</reference>
<accession>A0AAV4VRS4</accession>
<evidence type="ECO:0000256" key="1">
    <source>
        <dbReference type="SAM" id="MobiDB-lite"/>
    </source>
</evidence>